<evidence type="ECO:0000256" key="1">
    <source>
        <dbReference type="PROSITE-ProRule" id="PRU00221"/>
    </source>
</evidence>
<dbReference type="PANTHER" id="PTHR45532:SF3">
    <property type="match status" value="1"/>
</dbReference>
<reference evidence="3" key="1">
    <citation type="journal article" date="2023" name="DNA Res.">
        <title>Chromosome-level genome assembly of Phrynocephalus forsythii using third-generation DNA sequencing and Hi-C analysis.</title>
        <authorList>
            <person name="Qi Y."/>
            <person name="Zhao W."/>
            <person name="Zhao Y."/>
            <person name="Niu C."/>
            <person name="Cao S."/>
            <person name="Zhang Y."/>
        </authorList>
    </citation>
    <scope>NUCLEOTIDE SEQUENCE</scope>
    <source>
        <tissue evidence="3">Muscle</tissue>
    </source>
</reference>
<keyword evidence="1" id="KW-0853">WD repeat</keyword>
<accession>A0A9Q1AX97</accession>
<feature type="repeat" description="WD" evidence="1">
    <location>
        <begin position="666"/>
        <end position="707"/>
    </location>
</feature>
<dbReference type="SMART" id="SM00320">
    <property type="entry name" value="WD40"/>
    <property type="match status" value="5"/>
</dbReference>
<dbReference type="InterPro" id="IPR036322">
    <property type="entry name" value="WD40_repeat_dom_sf"/>
</dbReference>
<keyword evidence="4" id="KW-1185">Reference proteome</keyword>
<dbReference type="AlphaFoldDB" id="A0A9Q1AX97"/>
<name>A0A9Q1AX97_9SAUR</name>
<proteinExistence type="predicted"/>
<sequence>MELGQVIISAIKKPKKRGTRSKKKRLKFEDEINVTKSDEELTTQDSEQVITAKSTNFLAFGLILIKSFFQHGSDIVGATYNSRSKRLVLADGKGLFSLDLFSSNCNVRRELGFQKYQFSMARIIIYAEKFNVYFVLQKDYVIKAYNKDYTEICSVENAGSGRLTFISFNPTKDELISGGVNGVKTWKFKENKVPTHVNPVPMYNYSLFPSTVYPYMGKGWCTNMDFDVIMQRYYCFSEGHFFCYDINGNMLLEIPNAHETAILSCIYSVDVKILLTSSRGSEIKSWNDQGCLLHVFEGHSKPVTKLLLHPNTTSLFISGSLDGSVKLWSFDTMDIFYSLSPLQEGILWIGTVEDKYLYCCSARCLRIYDLNSFTSFWSHVNSPISNMYLCGADGKSNRVIAMGTDNSLRIYSLHSGMRLCTVLPPPYPPLLQPVLSFTYNRASGTIYFLLTPWDIWVYTARTDPACRAAVWTIGELQKHLYRKHPLASCVEENEYFQHTRRRNFRTPARCECLCSLSSPLCYLTDEGMVYADSQEFLVLGMQDGRVLFLHTSVQNLVYYEMIDYRDPVIHLKHDVAHQQLVIMYQRPKCKLIHFRSLPALELVFQVEAPNDTLVFSRLNSSVFVGLTSGIVDILNVLNADEETAFSEKKLNNNGESERKFDSSYSEDCHNGPVVAADSCKELSIFLSCGSDSTIKLWDTQKNLLAEITLDNTLTTACFLNSCGDILLAFKSDLYILSHSKALGLLKPDIDTASISAAESYIFESQPADYGGKYDVPKSIELASYLEPYKGYAFTDDFTSDLHVLPKKEKQSWRLAVAPSAVYCSPCTSEGSLKMFDFLLHPGIPSLEKQDKAEMSERMIVTEGMKYIPGPIAALPDKWEIPFFGVSPCSSQVPEQFETKIQSEEQNAETESDVSTVEPLQETEKQHCISEETSPEVPEVIPENACSLGKGKLPALKTIVDTVSKIYGKIKEKHGERQFRSVKFGSWQSPHKARSKPLDVDEVEEIKLKHVPKEHTRKKLFKTEKLVLKKMRTPKHAKHFPVSKNAVRSRDTMHIPYVQSTHSVVSIGCLLRENRAEEDERVFLCIQKG</sequence>
<gene>
    <name evidence="3" type="ORF">JRQ81_003080</name>
</gene>
<dbReference type="OrthoDB" id="6262491at2759"/>
<dbReference type="PANTHER" id="PTHR45532">
    <property type="entry name" value="WD REPEAT-CONTAINING PROTEIN 97"/>
    <property type="match status" value="1"/>
</dbReference>
<feature type="repeat" description="WD" evidence="1">
    <location>
        <begin position="296"/>
        <end position="338"/>
    </location>
</feature>
<evidence type="ECO:0000313" key="3">
    <source>
        <dbReference type="EMBL" id="KAJ7316918.1"/>
    </source>
</evidence>
<evidence type="ECO:0008006" key="5">
    <source>
        <dbReference type="Google" id="ProtNLM"/>
    </source>
</evidence>
<dbReference type="Pfam" id="PF00400">
    <property type="entry name" value="WD40"/>
    <property type="match status" value="2"/>
</dbReference>
<dbReference type="SUPFAM" id="SSF50978">
    <property type="entry name" value="WD40 repeat-like"/>
    <property type="match status" value="3"/>
</dbReference>
<dbReference type="PROSITE" id="PS50082">
    <property type="entry name" value="WD_REPEATS_2"/>
    <property type="match status" value="2"/>
</dbReference>
<dbReference type="Gene3D" id="2.130.10.10">
    <property type="entry name" value="YVTN repeat-like/Quinoprotein amine dehydrogenase"/>
    <property type="match status" value="2"/>
</dbReference>
<dbReference type="Proteomes" id="UP001142489">
    <property type="component" value="Unassembled WGS sequence"/>
</dbReference>
<evidence type="ECO:0000256" key="2">
    <source>
        <dbReference type="SAM" id="MobiDB-lite"/>
    </source>
</evidence>
<dbReference type="InterPro" id="IPR015943">
    <property type="entry name" value="WD40/YVTN_repeat-like_dom_sf"/>
</dbReference>
<feature type="region of interest" description="Disordered" evidence="2">
    <location>
        <begin position="899"/>
        <end position="935"/>
    </location>
</feature>
<organism evidence="3 4">
    <name type="scientific">Phrynocephalus forsythii</name>
    <dbReference type="NCBI Taxonomy" id="171643"/>
    <lineage>
        <taxon>Eukaryota</taxon>
        <taxon>Metazoa</taxon>
        <taxon>Chordata</taxon>
        <taxon>Craniata</taxon>
        <taxon>Vertebrata</taxon>
        <taxon>Euteleostomi</taxon>
        <taxon>Lepidosauria</taxon>
        <taxon>Squamata</taxon>
        <taxon>Bifurcata</taxon>
        <taxon>Unidentata</taxon>
        <taxon>Episquamata</taxon>
        <taxon>Toxicofera</taxon>
        <taxon>Iguania</taxon>
        <taxon>Acrodonta</taxon>
        <taxon>Agamidae</taxon>
        <taxon>Agaminae</taxon>
        <taxon>Phrynocephalus</taxon>
    </lineage>
</organism>
<dbReference type="EMBL" id="JAPFRF010000011">
    <property type="protein sequence ID" value="KAJ7316918.1"/>
    <property type="molecule type" value="Genomic_DNA"/>
</dbReference>
<dbReference type="PROSITE" id="PS50294">
    <property type="entry name" value="WD_REPEATS_REGION"/>
    <property type="match status" value="1"/>
</dbReference>
<protein>
    <recommendedName>
        <fullName evidence="5">WD repeat-containing protein 75</fullName>
    </recommendedName>
</protein>
<evidence type="ECO:0000313" key="4">
    <source>
        <dbReference type="Proteomes" id="UP001142489"/>
    </source>
</evidence>
<dbReference type="InterPro" id="IPR001680">
    <property type="entry name" value="WD40_rpt"/>
</dbReference>
<comment type="caution">
    <text evidence="3">The sequence shown here is derived from an EMBL/GenBank/DDBJ whole genome shotgun (WGS) entry which is preliminary data.</text>
</comment>